<keyword evidence="10" id="KW-1185">Reference proteome</keyword>
<dbReference type="GO" id="GO:0035513">
    <property type="term" value="P:oxidative RNA demethylation"/>
    <property type="evidence" value="ECO:0007669"/>
    <property type="project" value="TreeGrafter"/>
</dbReference>
<evidence type="ECO:0000313" key="9">
    <source>
        <dbReference type="EMBL" id="NBN80046.1"/>
    </source>
</evidence>
<feature type="binding site" evidence="5">
    <location>
        <begin position="153"/>
        <end position="155"/>
    </location>
    <ligand>
        <name>2-oxoglutarate</name>
        <dbReference type="ChEBI" id="CHEBI:16810"/>
    </ligand>
</feature>
<gene>
    <name evidence="9" type="ORF">GWI72_17345</name>
</gene>
<keyword evidence="1 6" id="KW-0479">Metal-binding</keyword>
<evidence type="ECO:0000256" key="4">
    <source>
        <dbReference type="ARBA" id="ARBA00023004"/>
    </source>
</evidence>
<dbReference type="AlphaFoldDB" id="A0A7X5F5D2"/>
<evidence type="ECO:0000313" key="10">
    <source>
        <dbReference type="Proteomes" id="UP000586722"/>
    </source>
</evidence>
<dbReference type="Gene3D" id="2.60.120.590">
    <property type="entry name" value="Alpha-ketoglutarate-dependent dioxygenase AlkB-like"/>
    <property type="match status" value="1"/>
</dbReference>
<comment type="caution">
    <text evidence="9">The sequence shown here is derived from an EMBL/GenBank/DDBJ whole genome shotgun (WGS) entry which is preliminary data.</text>
</comment>
<organism evidence="9 10">
    <name type="scientific">Pannonibacter tanglangensis</name>
    <dbReference type="NCBI Taxonomy" id="2750084"/>
    <lineage>
        <taxon>Bacteria</taxon>
        <taxon>Pseudomonadati</taxon>
        <taxon>Pseudomonadota</taxon>
        <taxon>Alphaproteobacteria</taxon>
        <taxon>Hyphomicrobiales</taxon>
        <taxon>Stappiaceae</taxon>
        <taxon>Pannonibacter</taxon>
    </lineage>
</organism>
<evidence type="ECO:0000256" key="2">
    <source>
        <dbReference type="ARBA" id="ARBA00022964"/>
    </source>
</evidence>
<feature type="binding site" evidence="5">
    <location>
        <position position="106"/>
    </location>
    <ligand>
        <name>substrate</name>
    </ligand>
</feature>
<evidence type="ECO:0000259" key="8">
    <source>
        <dbReference type="PROSITE" id="PS51471"/>
    </source>
</evidence>
<evidence type="ECO:0000256" key="6">
    <source>
        <dbReference type="PIRSR" id="PIRSR604574-2"/>
    </source>
</evidence>
<sequence length="250" mass="26589">MAAENRGDGGADANARNGDGNGDGNGDLHGHHAGPAQGPATPGGRRRASLPSGFRHLPGHFDRPAQEALVAELRQVITEAPLFTPVMPRTGKPFSVRMSNCGPLGWVSDLRGYRYQPLHPVTGRPWPAMPAVLTALWTELAPDAPPPEACLINFYTGDARMGLHQDRDEDTFDAPVVSVSLGDSALFRIGGQKRNDPTLSVRLASGDVALLGGAARLAFHGIDRLYPGTSTLLRDGGRINLTLRRVTRAA</sequence>
<dbReference type="InterPro" id="IPR004574">
    <property type="entry name" value="Alkb"/>
</dbReference>
<evidence type="ECO:0000256" key="7">
    <source>
        <dbReference type="SAM" id="MobiDB-lite"/>
    </source>
</evidence>
<feature type="binding site" evidence="6">
    <location>
        <position position="164"/>
    </location>
    <ligand>
        <name>Fe cation</name>
        <dbReference type="ChEBI" id="CHEBI:24875"/>
        <note>catalytic</note>
    </ligand>
</feature>
<dbReference type="GO" id="GO:0008198">
    <property type="term" value="F:ferrous iron binding"/>
    <property type="evidence" value="ECO:0007669"/>
    <property type="project" value="TreeGrafter"/>
</dbReference>
<dbReference type="GO" id="GO:0035516">
    <property type="term" value="F:broad specificity oxidative DNA demethylase activity"/>
    <property type="evidence" value="ECO:0007669"/>
    <property type="project" value="TreeGrafter"/>
</dbReference>
<keyword evidence="3" id="KW-0560">Oxidoreductase</keyword>
<keyword evidence="2 9" id="KW-0223">Dioxygenase</keyword>
<keyword evidence="4 6" id="KW-0408">Iron</keyword>
<dbReference type="SUPFAM" id="SSF51197">
    <property type="entry name" value="Clavaminate synthase-like"/>
    <property type="match status" value="1"/>
</dbReference>
<evidence type="ECO:0000256" key="5">
    <source>
        <dbReference type="PIRSR" id="PIRSR604574-1"/>
    </source>
</evidence>
<comment type="cofactor">
    <cofactor evidence="6">
        <name>Fe(2+)</name>
        <dbReference type="ChEBI" id="CHEBI:29033"/>
    </cofactor>
    <text evidence="6">Binds 1 Fe(2+) ion per subunit.</text>
</comment>
<dbReference type="EMBL" id="JAABLQ010000003">
    <property type="protein sequence ID" value="NBN80046.1"/>
    <property type="molecule type" value="Genomic_DNA"/>
</dbReference>
<accession>A0A7X5F5D2</accession>
<feature type="binding site" evidence="6">
    <location>
        <position position="166"/>
    </location>
    <ligand>
        <name>Fe cation</name>
        <dbReference type="ChEBI" id="CHEBI:24875"/>
        <note>catalytic</note>
    </ligand>
</feature>
<dbReference type="PROSITE" id="PS51471">
    <property type="entry name" value="FE2OG_OXY"/>
    <property type="match status" value="1"/>
</dbReference>
<feature type="binding site" evidence="5">
    <location>
        <position position="168"/>
    </location>
    <ligand>
        <name>substrate</name>
    </ligand>
</feature>
<dbReference type="GO" id="GO:0035515">
    <property type="term" value="F:oxidative RNA demethylase activity"/>
    <property type="evidence" value="ECO:0007669"/>
    <property type="project" value="TreeGrafter"/>
</dbReference>
<proteinExistence type="predicted"/>
<dbReference type="PANTHER" id="PTHR16557:SF2">
    <property type="entry name" value="NUCLEIC ACID DIOXYGENASE ALKBH1"/>
    <property type="match status" value="1"/>
</dbReference>
<dbReference type="InterPro" id="IPR005123">
    <property type="entry name" value="Oxoglu/Fe-dep_dioxygenase_dom"/>
</dbReference>
<feature type="region of interest" description="Disordered" evidence="7">
    <location>
        <begin position="1"/>
        <end position="60"/>
    </location>
</feature>
<feature type="domain" description="Fe2OG dioxygenase" evidence="8">
    <location>
        <begin position="146"/>
        <end position="247"/>
    </location>
</feature>
<evidence type="ECO:0000256" key="1">
    <source>
        <dbReference type="ARBA" id="ARBA00022723"/>
    </source>
</evidence>
<dbReference type="InterPro" id="IPR037151">
    <property type="entry name" value="AlkB-like_sf"/>
</dbReference>
<reference evidence="10" key="1">
    <citation type="submission" date="2020-01" db="EMBL/GenBank/DDBJ databases">
        <authorList>
            <person name="Fang Y."/>
            <person name="Sun R."/>
            <person name="Nie L."/>
            <person name="He J."/>
            <person name="Hao L."/>
            <person name="Wang L."/>
            <person name="Su S."/>
            <person name="Lv E."/>
            <person name="Zhang Z."/>
            <person name="Xie R."/>
            <person name="Liu H."/>
        </authorList>
    </citation>
    <scope>NUCLEOTIDE SEQUENCE [LARGE SCALE GENOMIC DNA]</scope>
    <source>
        <strain evidence="10">XCT-53</strain>
    </source>
</reference>
<dbReference type="Pfam" id="PF13532">
    <property type="entry name" value="2OG-FeII_Oxy_2"/>
    <property type="match status" value="1"/>
</dbReference>
<feature type="binding site" evidence="5">
    <location>
        <begin position="113"/>
        <end position="115"/>
    </location>
    <ligand>
        <name>substrate</name>
    </ligand>
</feature>
<feature type="binding site" evidence="5">
    <location>
        <position position="194"/>
    </location>
    <ligand>
        <name>substrate</name>
    </ligand>
</feature>
<feature type="binding site" evidence="5">
    <location>
        <begin position="238"/>
        <end position="244"/>
    </location>
    <ligand>
        <name>2-oxoglutarate</name>
        <dbReference type="ChEBI" id="CHEBI:16810"/>
    </ligand>
</feature>
<dbReference type="InterPro" id="IPR027450">
    <property type="entry name" value="AlkB-like"/>
</dbReference>
<dbReference type="Proteomes" id="UP000586722">
    <property type="component" value="Unassembled WGS sequence"/>
</dbReference>
<protein>
    <submittedName>
        <fullName evidence="9">Alpha-ketoglutarate-dependent dioxygenase AlkB</fullName>
    </submittedName>
</protein>
<dbReference type="RefSeq" id="WP_161709479.1">
    <property type="nucleotide sequence ID" value="NZ_JAABLQ010000003.1"/>
</dbReference>
<name>A0A7X5F5D2_9HYPH</name>
<evidence type="ECO:0000256" key="3">
    <source>
        <dbReference type="ARBA" id="ARBA00023002"/>
    </source>
</evidence>
<dbReference type="GO" id="GO:0005737">
    <property type="term" value="C:cytoplasm"/>
    <property type="evidence" value="ECO:0007669"/>
    <property type="project" value="TreeGrafter"/>
</dbReference>
<dbReference type="PANTHER" id="PTHR16557">
    <property type="entry name" value="ALKYLATED DNA REPAIR PROTEIN ALKB-RELATED"/>
    <property type="match status" value="1"/>
</dbReference>
<feature type="binding site" evidence="6">
    <location>
        <position position="220"/>
    </location>
    <ligand>
        <name>Fe cation</name>
        <dbReference type="ChEBI" id="CHEBI:24875"/>
        <note>catalytic</note>
    </ligand>
</feature>
<feature type="compositionally biased region" description="Low complexity" evidence="7">
    <location>
        <begin position="33"/>
        <end position="43"/>
    </location>
</feature>